<evidence type="ECO:0008006" key="4">
    <source>
        <dbReference type="Google" id="ProtNLM"/>
    </source>
</evidence>
<evidence type="ECO:0000313" key="3">
    <source>
        <dbReference type="Proteomes" id="UP000199514"/>
    </source>
</evidence>
<dbReference type="AlphaFoldDB" id="A0A1I1K0E5"/>
<proteinExistence type="predicted"/>
<sequence>MKKVCLLASSLLLATQTLTFAQNSVEVSTPTAKPKHEIAFDLGAFTTPIMSKNYYGVNFDIQYYPKQKWATGVSFSVAQHKISNPAGYSAQKPVLGYYEIAWANQYDLVQKDKFRLGFNLNNGVVVGRLGDNANQEKYWTQYGYSKSPKKVAANYFYMLAAGLEAAVKVYSHNHYPDVYVTSKAQYRWTFGDARFGTARDFSGYYVGVGVALIGFTDDEK</sequence>
<protein>
    <recommendedName>
        <fullName evidence="4">Outer membrane protein beta-barrel domain-containing protein</fullName>
    </recommendedName>
</protein>
<dbReference type="RefSeq" id="WP_091512312.1">
    <property type="nucleotide sequence ID" value="NZ_FOLE01000006.1"/>
</dbReference>
<gene>
    <name evidence="2" type="ORF">SAMN05421780_10670</name>
</gene>
<evidence type="ECO:0000313" key="2">
    <source>
        <dbReference type="EMBL" id="SFC51080.1"/>
    </source>
</evidence>
<name>A0A1I1K0E5_9BACT</name>
<accession>A0A1I1K0E5</accession>
<dbReference type="STRING" id="927664.SAMN05421780_10670"/>
<keyword evidence="1" id="KW-0732">Signal</keyword>
<reference evidence="2 3" key="1">
    <citation type="submission" date="2016-10" db="EMBL/GenBank/DDBJ databases">
        <authorList>
            <person name="de Groot N.N."/>
        </authorList>
    </citation>
    <scope>NUCLEOTIDE SEQUENCE [LARGE SCALE GENOMIC DNA]</scope>
    <source>
        <strain evidence="2 3">DSM 6793</strain>
    </source>
</reference>
<organism evidence="2 3">
    <name type="scientific">Flexibacter flexilis DSM 6793</name>
    <dbReference type="NCBI Taxonomy" id="927664"/>
    <lineage>
        <taxon>Bacteria</taxon>
        <taxon>Pseudomonadati</taxon>
        <taxon>Bacteroidota</taxon>
        <taxon>Cytophagia</taxon>
        <taxon>Cytophagales</taxon>
        <taxon>Flexibacteraceae</taxon>
        <taxon>Flexibacter</taxon>
    </lineage>
</organism>
<feature type="signal peptide" evidence="1">
    <location>
        <begin position="1"/>
        <end position="21"/>
    </location>
</feature>
<evidence type="ECO:0000256" key="1">
    <source>
        <dbReference type="SAM" id="SignalP"/>
    </source>
</evidence>
<keyword evidence="3" id="KW-1185">Reference proteome</keyword>
<dbReference type="Proteomes" id="UP000199514">
    <property type="component" value="Unassembled WGS sequence"/>
</dbReference>
<dbReference type="OrthoDB" id="1244564at2"/>
<feature type="chain" id="PRO_5011543326" description="Outer membrane protein beta-barrel domain-containing protein" evidence="1">
    <location>
        <begin position="22"/>
        <end position="220"/>
    </location>
</feature>
<dbReference type="EMBL" id="FOLE01000006">
    <property type="protein sequence ID" value="SFC51080.1"/>
    <property type="molecule type" value="Genomic_DNA"/>
</dbReference>